<dbReference type="AlphaFoldDB" id="A0A9P4NHN9"/>
<gene>
    <name evidence="4" type="ORF">EJ08DRAFT_490175</name>
</gene>
<dbReference type="InterPro" id="IPR015424">
    <property type="entry name" value="PyrdxlP-dep_Trfase"/>
</dbReference>
<dbReference type="Pfam" id="PF01053">
    <property type="entry name" value="Cys_Met_Meta_PP"/>
    <property type="match status" value="1"/>
</dbReference>
<evidence type="ECO:0000313" key="4">
    <source>
        <dbReference type="EMBL" id="KAF2421860.1"/>
    </source>
</evidence>
<dbReference type="InterPro" id="IPR051750">
    <property type="entry name" value="Trans-sulfuration_enzymes"/>
</dbReference>
<dbReference type="InterPro" id="IPR015422">
    <property type="entry name" value="PyrdxlP-dep_Trfase_small"/>
</dbReference>
<dbReference type="InterPro" id="IPR015421">
    <property type="entry name" value="PyrdxlP-dep_Trfase_major"/>
</dbReference>
<protein>
    <submittedName>
        <fullName evidence="4">PLP-dependent transferase</fullName>
    </submittedName>
</protein>
<organism evidence="4 5">
    <name type="scientific">Tothia fuscella</name>
    <dbReference type="NCBI Taxonomy" id="1048955"/>
    <lineage>
        <taxon>Eukaryota</taxon>
        <taxon>Fungi</taxon>
        <taxon>Dikarya</taxon>
        <taxon>Ascomycota</taxon>
        <taxon>Pezizomycotina</taxon>
        <taxon>Dothideomycetes</taxon>
        <taxon>Pleosporomycetidae</taxon>
        <taxon>Venturiales</taxon>
        <taxon>Cylindrosympodiaceae</taxon>
        <taxon>Tothia</taxon>
    </lineage>
</organism>
<dbReference type="Gene3D" id="3.90.1150.10">
    <property type="entry name" value="Aspartate Aminotransferase, domain 1"/>
    <property type="match status" value="1"/>
</dbReference>
<comment type="similarity">
    <text evidence="3">Belongs to the trans-sulfuration enzymes family.</text>
</comment>
<comment type="caution">
    <text evidence="4">The sequence shown here is derived from an EMBL/GenBank/DDBJ whole genome shotgun (WGS) entry which is preliminary data.</text>
</comment>
<proteinExistence type="inferred from homology"/>
<dbReference type="OrthoDB" id="10047078at2759"/>
<dbReference type="SUPFAM" id="SSF53383">
    <property type="entry name" value="PLP-dependent transferases"/>
    <property type="match status" value="1"/>
</dbReference>
<reference evidence="4" key="1">
    <citation type="journal article" date="2020" name="Stud. Mycol.">
        <title>101 Dothideomycetes genomes: a test case for predicting lifestyles and emergence of pathogens.</title>
        <authorList>
            <person name="Haridas S."/>
            <person name="Albert R."/>
            <person name="Binder M."/>
            <person name="Bloem J."/>
            <person name="Labutti K."/>
            <person name="Salamov A."/>
            <person name="Andreopoulos B."/>
            <person name="Baker S."/>
            <person name="Barry K."/>
            <person name="Bills G."/>
            <person name="Bluhm B."/>
            <person name="Cannon C."/>
            <person name="Castanera R."/>
            <person name="Culley D."/>
            <person name="Daum C."/>
            <person name="Ezra D."/>
            <person name="Gonzalez J."/>
            <person name="Henrissat B."/>
            <person name="Kuo A."/>
            <person name="Liang C."/>
            <person name="Lipzen A."/>
            <person name="Lutzoni F."/>
            <person name="Magnuson J."/>
            <person name="Mondo S."/>
            <person name="Nolan M."/>
            <person name="Ohm R."/>
            <person name="Pangilinan J."/>
            <person name="Park H.-J."/>
            <person name="Ramirez L."/>
            <person name="Alfaro M."/>
            <person name="Sun H."/>
            <person name="Tritt A."/>
            <person name="Yoshinaga Y."/>
            <person name="Zwiers L.-H."/>
            <person name="Turgeon B."/>
            <person name="Goodwin S."/>
            <person name="Spatafora J."/>
            <person name="Crous P."/>
            <person name="Grigoriev I."/>
        </authorList>
    </citation>
    <scope>NUCLEOTIDE SEQUENCE</scope>
    <source>
        <strain evidence="4">CBS 130266</strain>
    </source>
</reference>
<evidence type="ECO:0000256" key="1">
    <source>
        <dbReference type="ARBA" id="ARBA00001933"/>
    </source>
</evidence>
<comment type="cofactor">
    <cofactor evidence="1 3">
        <name>pyridoxal 5'-phosphate</name>
        <dbReference type="ChEBI" id="CHEBI:597326"/>
    </cofactor>
</comment>
<dbReference type="Gene3D" id="3.40.640.10">
    <property type="entry name" value="Type I PLP-dependent aspartate aminotransferase-like (Major domain)"/>
    <property type="match status" value="1"/>
</dbReference>
<evidence type="ECO:0000313" key="5">
    <source>
        <dbReference type="Proteomes" id="UP000800235"/>
    </source>
</evidence>
<dbReference type="GO" id="GO:0003962">
    <property type="term" value="F:cystathionine gamma-synthase activity"/>
    <property type="evidence" value="ECO:0007669"/>
    <property type="project" value="TreeGrafter"/>
</dbReference>
<dbReference type="Proteomes" id="UP000800235">
    <property type="component" value="Unassembled WGS sequence"/>
</dbReference>
<keyword evidence="2 3" id="KW-0663">Pyridoxal phosphate</keyword>
<name>A0A9P4NHN9_9PEZI</name>
<dbReference type="PANTHER" id="PTHR42699:SF1">
    <property type="entry name" value="CYSTATHIONINE GAMMA-SYNTHASE-RELATED"/>
    <property type="match status" value="1"/>
</dbReference>
<dbReference type="GO" id="GO:0030170">
    <property type="term" value="F:pyridoxal phosphate binding"/>
    <property type="evidence" value="ECO:0007669"/>
    <property type="project" value="InterPro"/>
</dbReference>
<evidence type="ECO:0000256" key="2">
    <source>
        <dbReference type="ARBA" id="ARBA00022898"/>
    </source>
</evidence>
<sequence>MTQTIEIKALDTATFHAVPPAPGHNGQHSITTHMPGWDMMLEFTKKQPEFFAKFVDMYPRFIPHKDIKKLTGAVLKHLKAEGQFCLFFPRYEVAVACINFVTAEKRTDGLDSVPKDVMSIRAFEFQSRVHAVFFPMDKMRLVMPFWTFAGVGISSRLGVECLENMNLLKELSDVTVAPKDSDSTSHQLLRQRIANLLERAPAGPPRKEKISKDDVYLYQTGMAAIYYIHNLLGKWKNNSNSKTVMFGLPFHQTIHVFEYWGPGVRFLPLGTEIDELQSFLKSEAAAGTPVQAVWTEFQSNPLLVSSDLKKLRELADQYKFALVVDDTIGSFANVDVLGVADLVVTSLTKSFSGYADVMGGSAAVSPSSRIYLELKPLLEKDYHDDLFSGDAEIFLKNSEDYLSRTTILNNNAAALVKWLHDLTKDPKSSVKRVYYPTVSPTLENYNVYKRATTTDFTPGYGCLFSIELDSVEATIAFYNNLHVHHGPHLGAHRTLALPYVKALYIDELEKVKPMGLEETQLRISVGLEDTDELIETFKYALTFSDAAGKEN</sequence>
<keyword evidence="4" id="KW-0808">Transferase</keyword>
<dbReference type="EMBL" id="MU007095">
    <property type="protein sequence ID" value="KAF2421860.1"/>
    <property type="molecule type" value="Genomic_DNA"/>
</dbReference>
<dbReference type="PANTHER" id="PTHR42699">
    <property type="match status" value="1"/>
</dbReference>
<evidence type="ECO:0000256" key="3">
    <source>
        <dbReference type="RuleBase" id="RU362118"/>
    </source>
</evidence>
<dbReference type="GO" id="GO:0019346">
    <property type="term" value="P:transsulfuration"/>
    <property type="evidence" value="ECO:0007669"/>
    <property type="project" value="InterPro"/>
</dbReference>
<keyword evidence="5" id="KW-1185">Reference proteome</keyword>
<dbReference type="InterPro" id="IPR000277">
    <property type="entry name" value="Cys/Met-Metab_PyrdxlP-dep_enz"/>
</dbReference>
<accession>A0A9P4NHN9</accession>